<evidence type="ECO:0000313" key="15">
    <source>
        <dbReference type="Proteomes" id="UP001497497"/>
    </source>
</evidence>
<dbReference type="EMBL" id="CAXITT010000964">
    <property type="protein sequence ID" value="CAL1547398.1"/>
    <property type="molecule type" value="Genomic_DNA"/>
</dbReference>
<dbReference type="GO" id="GO:0106155">
    <property type="term" value="F:peptidyl-lysine 3-dioxygenase activity"/>
    <property type="evidence" value="ECO:0007669"/>
    <property type="project" value="UniProtKB-EC"/>
</dbReference>
<dbReference type="InterPro" id="IPR041667">
    <property type="entry name" value="Cupin_8"/>
</dbReference>
<evidence type="ECO:0000313" key="14">
    <source>
        <dbReference type="EMBL" id="CAL1547398.1"/>
    </source>
</evidence>
<evidence type="ECO:0000256" key="9">
    <source>
        <dbReference type="ARBA" id="ARBA00023157"/>
    </source>
</evidence>
<dbReference type="GO" id="GO:0016787">
    <property type="term" value="F:hydrolase activity"/>
    <property type="evidence" value="ECO:0007669"/>
    <property type="project" value="UniProtKB-KW"/>
</dbReference>
<evidence type="ECO:0000256" key="8">
    <source>
        <dbReference type="ARBA" id="ARBA00023004"/>
    </source>
</evidence>
<dbReference type="InterPro" id="IPR014710">
    <property type="entry name" value="RmlC-like_jellyroll"/>
</dbReference>
<dbReference type="GO" id="GO:0046872">
    <property type="term" value="F:metal ion binding"/>
    <property type="evidence" value="ECO:0007669"/>
    <property type="project" value="UniProtKB-KW"/>
</dbReference>
<dbReference type="AlphaFoldDB" id="A0AAV2IM82"/>
<evidence type="ECO:0000256" key="11">
    <source>
        <dbReference type="ARBA" id="ARBA00066577"/>
    </source>
</evidence>
<dbReference type="SUPFAM" id="SSF51197">
    <property type="entry name" value="Clavaminate synthase-like"/>
    <property type="match status" value="1"/>
</dbReference>
<keyword evidence="7" id="KW-0560">Oxidoreductase</keyword>
<gene>
    <name evidence="14" type="ORF">GSLYS_00020723001</name>
</gene>
<evidence type="ECO:0000256" key="12">
    <source>
        <dbReference type="ARBA" id="ARBA00071397"/>
    </source>
</evidence>
<evidence type="ECO:0000256" key="1">
    <source>
        <dbReference type="ARBA" id="ARBA00001954"/>
    </source>
</evidence>
<keyword evidence="8" id="KW-0408">Iron</keyword>
<dbReference type="Gene3D" id="2.60.120.10">
    <property type="entry name" value="Jelly Rolls"/>
    <property type="match status" value="1"/>
</dbReference>
<evidence type="ECO:0000256" key="4">
    <source>
        <dbReference type="ARBA" id="ARBA00022490"/>
    </source>
</evidence>
<evidence type="ECO:0000256" key="5">
    <source>
        <dbReference type="ARBA" id="ARBA00022723"/>
    </source>
</evidence>
<name>A0AAV2IM82_LYMST</name>
<keyword evidence="6" id="KW-0378">Hydrolase</keyword>
<keyword evidence="4" id="KW-0963">Cytoplasm</keyword>
<dbReference type="EC" id="1.14.11.63" evidence="11"/>
<evidence type="ECO:0000256" key="3">
    <source>
        <dbReference type="ARBA" id="ARBA00004496"/>
    </source>
</evidence>
<sequence length="320" mass="36761">MAESIIEKLNGAFKLLSTEMKDWYPVIETLDAPPDSLNFHRKYVSQNRPVVIRNAVTHWPALTRWSEKYFRDTIGDATVTVAVTPNGYADAIYKGKFVMPEERKICMSEFLNVLFSPEEERKSKGVFYIQKQNSNLNDEFSTLMKDVDPHVKFGTEAFGAEPDAVNFWMGDERAVTSMHRDHYENLYCVVSGQKTFTLLSPTDLPFIPYESCNSAVYKENMQGGFDIVDVDENGGGNSMVSWIAVDPLNPDLDKYPQYAHARPLTVTINPGETLYLPSLWFHHVQQSHGCIAINYWYDMEFDIKWAYYKFLETISSSQQF</sequence>
<dbReference type="PANTHER" id="PTHR12461:SF99">
    <property type="entry name" value="BIFUNCTIONAL PEPTIDASE AND (3S)-LYSYL HYDROXYLASE JMJD7"/>
    <property type="match status" value="1"/>
</dbReference>
<keyword evidence="5" id="KW-0479">Metal-binding</keyword>
<dbReference type="GO" id="GO:0005634">
    <property type="term" value="C:nucleus"/>
    <property type="evidence" value="ECO:0007669"/>
    <property type="project" value="UniProtKB-SubCell"/>
</dbReference>
<dbReference type="PANTHER" id="PTHR12461">
    <property type="entry name" value="HYPOXIA-INDUCIBLE FACTOR 1 ALPHA INHIBITOR-RELATED"/>
    <property type="match status" value="1"/>
</dbReference>
<dbReference type="PROSITE" id="PS51184">
    <property type="entry name" value="JMJC"/>
    <property type="match status" value="1"/>
</dbReference>
<comment type="cofactor">
    <cofactor evidence="1">
        <name>Fe(2+)</name>
        <dbReference type="ChEBI" id="CHEBI:29033"/>
    </cofactor>
</comment>
<dbReference type="Pfam" id="PF13621">
    <property type="entry name" value="Cupin_8"/>
    <property type="match status" value="1"/>
</dbReference>
<dbReference type="GO" id="GO:0005737">
    <property type="term" value="C:cytoplasm"/>
    <property type="evidence" value="ECO:0007669"/>
    <property type="project" value="UniProtKB-SubCell"/>
</dbReference>
<protein>
    <recommendedName>
        <fullName evidence="12">Bifunctional peptidase and (3S)-lysyl hydroxylase JMJD7</fullName>
        <ecNumber evidence="11">1.14.11.63</ecNumber>
    </recommendedName>
</protein>
<dbReference type="InterPro" id="IPR003347">
    <property type="entry name" value="JmjC_dom"/>
</dbReference>
<keyword evidence="10" id="KW-0539">Nucleus</keyword>
<keyword evidence="15" id="KW-1185">Reference proteome</keyword>
<feature type="domain" description="JmjC" evidence="13">
    <location>
        <begin position="132"/>
        <end position="312"/>
    </location>
</feature>
<evidence type="ECO:0000259" key="13">
    <source>
        <dbReference type="PROSITE" id="PS51184"/>
    </source>
</evidence>
<dbReference type="Proteomes" id="UP001497497">
    <property type="component" value="Unassembled WGS sequence"/>
</dbReference>
<evidence type="ECO:0000256" key="10">
    <source>
        <dbReference type="ARBA" id="ARBA00023242"/>
    </source>
</evidence>
<comment type="caution">
    <text evidence="14">The sequence shown here is derived from an EMBL/GenBank/DDBJ whole genome shotgun (WGS) entry which is preliminary data.</text>
</comment>
<dbReference type="FunFam" id="2.60.120.10:FF:000059">
    <property type="entry name" value="jmjC domain-containing protein 7"/>
    <property type="match status" value="1"/>
</dbReference>
<evidence type="ECO:0000256" key="7">
    <source>
        <dbReference type="ARBA" id="ARBA00023002"/>
    </source>
</evidence>
<proteinExistence type="predicted"/>
<evidence type="ECO:0000256" key="6">
    <source>
        <dbReference type="ARBA" id="ARBA00022801"/>
    </source>
</evidence>
<accession>A0AAV2IM82</accession>
<evidence type="ECO:0000256" key="2">
    <source>
        <dbReference type="ARBA" id="ARBA00004123"/>
    </source>
</evidence>
<organism evidence="14 15">
    <name type="scientific">Lymnaea stagnalis</name>
    <name type="common">Great pond snail</name>
    <name type="synonym">Helix stagnalis</name>
    <dbReference type="NCBI Taxonomy" id="6523"/>
    <lineage>
        <taxon>Eukaryota</taxon>
        <taxon>Metazoa</taxon>
        <taxon>Spiralia</taxon>
        <taxon>Lophotrochozoa</taxon>
        <taxon>Mollusca</taxon>
        <taxon>Gastropoda</taxon>
        <taxon>Heterobranchia</taxon>
        <taxon>Euthyneura</taxon>
        <taxon>Panpulmonata</taxon>
        <taxon>Hygrophila</taxon>
        <taxon>Lymnaeoidea</taxon>
        <taxon>Lymnaeidae</taxon>
        <taxon>Lymnaea</taxon>
    </lineage>
</organism>
<comment type="subcellular location">
    <subcellularLocation>
        <location evidence="3">Cytoplasm</location>
    </subcellularLocation>
    <subcellularLocation>
        <location evidence="2">Nucleus</location>
    </subcellularLocation>
</comment>
<keyword evidence="9" id="KW-1015">Disulfide bond</keyword>
<dbReference type="SMART" id="SM00558">
    <property type="entry name" value="JmjC"/>
    <property type="match status" value="1"/>
</dbReference>
<reference evidence="14 15" key="1">
    <citation type="submission" date="2024-04" db="EMBL/GenBank/DDBJ databases">
        <authorList>
            <consortium name="Genoscope - CEA"/>
            <person name="William W."/>
        </authorList>
    </citation>
    <scope>NUCLEOTIDE SEQUENCE [LARGE SCALE GENOMIC DNA]</scope>
</reference>